<reference evidence="2 3" key="1">
    <citation type="submission" date="2018-01" db="EMBL/GenBank/DDBJ databases">
        <title>Whole genome sequencing of Histamine producing bacteria.</title>
        <authorList>
            <person name="Butler K."/>
        </authorList>
    </citation>
    <scope>NUCLEOTIDE SEQUENCE [LARGE SCALE GENOMIC DNA]</scope>
    <source>
        <strain evidence="2 3">DSM 100436</strain>
    </source>
</reference>
<dbReference type="PANTHER" id="PTHR38591:SF1">
    <property type="entry name" value="BLL1000 PROTEIN"/>
    <property type="match status" value="1"/>
</dbReference>
<dbReference type="AlphaFoldDB" id="A0A2T3NZ60"/>
<accession>A0A2T3NZ60</accession>
<dbReference type="Gene3D" id="2.40.370.10">
    <property type="entry name" value="AttH-like domain"/>
    <property type="match status" value="2"/>
</dbReference>
<dbReference type="Proteomes" id="UP000241771">
    <property type="component" value="Unassembled WGS sequence"/>
</dbReference>
<gene>
    <name evidence="2" type="ORF">C9I98_05345</name>
</gene>
<dbReference type="EMBL" id="PYMA01000002">
    <property type="protein sequence ID" value="PSW21557.1"/>
    <property type="molecule type" value="Genomic_DNA"/>
</dbReference>
<protein>
    <submittedName>
        <fullName evidence="2">Carotenoid 1,2-hydratase</fullName>
    </submittedName>
</protein>
<keyword evidence="3" id="KW-1185">Reference proteome</keyword>
<dbReference type="Pfam" id="PF17186">
    <property type="entry name" value="Lipocalin_9"/>
    <property type="match status" value="1"/>
</dbReference>
<sequence>MATRKVSGHWLWRLKLIVVLLSALGLLGCEDSAQNDDRAIALMAAQVDEQFSQVEPGKILSFPRDHLSHPDFRTEWWYLTANLEAENGEVFGVQWTLFRSAASNSSGKGWESPQRFMSHTVITSAKQTWAAERFARGGIGQAGVRSRPFLAWLDNWQWRSYSDSPFPAVLTFADGDMKATLAVQKTGEHVLQGEQGYSKKHATENIASYYYSEPFLHVNGKLELNGETYKVKGKGWYDHEWSSVGLSELQQGWDWFSVHLDDGRALMLYQIREKNRQPYYFGSLSWPNGESLKLGEGDIRLVPVTFTTHKGRNYPLKWSIAIPSQDISIKVDVVRKEQWLPFVFSYWEGPIEVSGSHSGQGFMELTGY</sequence>
<dbReference type="OrthoDB" id="9770826at2"/>
<evidence type="ECO:0000313" key="3">
    <source>
        <dbReference type="Proteomes" id="UP000241771"/>
    </source>
</evidence>
<dbReference type="Pfam" id="PF07143">
    <property type="entry name" value="CrtC"/>
    <property type="match status" value="1"/>
</dbReference>
<dbReference type="PANTHER" id="PTHR38591">
    <property type="entry name" value="HYDROLASE"/>
    <property type="match status" value="1"/>
</dbReference>
<organism evidence="2 3">
    <name type="scientific">Photobacterium sanctipauli</name>
    <dbReference type="NCBI Taxonomy" id="1342794"/>
    <lineage>
        <taxon>Bacteria</taxon>
        <taxon>Pseudomonadati</taxon>
        <taxon>Pseudomonadota</taxon>
        <taxon>Gammaproteobacteria</taxon>
        <taxon>Vibrionales</taxon>
        <taxon>Vibrionaceae</taxon>
        <taxon>Photobacterium</taxon>
    </lineage>
</organism>
<dbReference type="SUPFAM" id="SSF159245">
    <property type="entry name" value="AttH-like"/>
    <property type="match status" value="1"/>
</dbReference>
<name>A0A2T3NZ60_9GAMM</name>
<dbReference type="InterPro" id="IPR010791">
    <property type="entry name" value="AttH_dom"/>
</dbReference>
<proteinExistence type="predicted"/>
<dbReference type="InterPro" id="IPR023374">
    <property type="entry name" value="AttH-like_dom_sf"/>
</dbReference>
<evidence type="ECO:0000259" key="1">
    <source>
        <dbReference type="Pfam" id="PF07143"/>
    </source>
</evidence>
<comment type="caution">
    <text evidence="2">The sequence shown here is derived from an EMBL/GenBank/DDBJ whole genome shotgun (WGS) entry which is preliminary data.</text>
</comment>
<evidence type="ECO:0000313" key="2">
    <source>
        <dbReference type="EMBL" id="PSW21557.1"/>
    </source>
</evidence>
<feature type="domain" description="AttH" evidence="1">
    <location>
        <begin position="74"/>
        <end position="243"/>
    </location>
</feature>
<dbReference type="PROSITE" id="PS51257">
    <property type="entry name" value="PROKAR_LIPOPROTEIN"/>
    <property type="match status" value="1"/>
</dbReference>